<dbReference type="PANTHER" id="PTHR39178">
    <property type="entry name" value="HYPOTHETICAL RIBOSOME-ASSOCIATED PROTEIN"/>
    <property type="match status" value="1"/>
</dbReference>
<accession>A0ABQ5NAW5</accession>
<comment type="caution">
    <text evidence="7">The sequence shown here is derived from an EMBL/GenBank/DDBJ whole genome shotgun (WGS) entry which is preliminary data.</text>
</comment>
<proteinExistence type="inferred from homology"/>
<dbReference type="SUPFAM" id="SSF118010">
    <property type="entry name" value="TM1457-like"/>
    <property type="match status" value="1"/>
</dbReference>
<keyword evidence="1" id="KW-0690">Ribosome biogenesis</keyword>
<evidence type="ECO:0000256" key="2">
    <source>
        <dbReference type="ARBA" id="ARBA00022670"/>
    </source>
</evidence>
<name>A0ABQ5NAW5_9CLOT</name>
<sequence length="108" mass="12063">MINICFKQSSSKILGFNIEGHAEYGEEGEDIVCSAVSALSYTIVNGITEVLKISVEHIIKDGFLQLSLRDNNLEEIEKCQVLLETMLLGFKSMEIGYGDYIKVQVEEV</sequence>
<evidence type="ECO:0000256" key="3">
    <source>
        <dbReference type="ARBA" id="ARBA00022801"/>
    </source>
</evidence>
<evidence type="ECO:0000313" key="8">
    <source>
        <dbReference type="Proteomes" id="UP001208567"/>
    </source>
</evidence>
<evidence type="ECO:0000256" key="4">
    <source>
        <dbReference type="ARBA" id="ARBA00022807"/>
    </source>
</evidence>
<dbReference type="Proteomes" id="UP001208567">
    <property type="component" value="Unassembled WGS sequence"/>
</dbReference>
<keyword evidence="8" id="KW-1185">Reference proteome</keyword>
<comment type="similarity">
    <text evidence="5">Belongs to the Prp family.</text>
</comment>
<dbReference type="EMBL" id="BRXR01000001">
    <property type="protein sequence ID" value="GLC32212.1"/>
    <property type="molecule type" value="Genomic_DNA"/>
</dbReference>
<dbReference type="InterPro" id="IPR036764">
    <property type="entry name" value="Peptidase_Prp_sf"/>
</dbReference>
<evidence type="ECO:0000256" key="6">
    <source>
        <dbReference type="ARBA" id="ARBA00044538"/>
    </source>
</evidence>
<dbReference type="Gene3D" id="3.30.70.1490">
    <property type="entry name" value="Cysteine protease Prp"/>
    <property type="match status" value="1"/>
</dbReference>
<dbReference type="RefSeq" id="WP_264851521.1">
    <property type="nucleotide sequence ID" value="NZ_BRXR01000001.1"/>
</dbReference>
<dbReference type="Pfam" id="PF04327">
    <property type="entry name" value="Peptidase_Prp"/>
    <property type="match status" value="1"/>
</dbReference>
<dbReference type="InterPro" id="IPR007422">
    <property type="entry name" value="Peptidase_Prp"/>
</dbReference>
<keyword evidence="4" id="KW-0788">Thiol protease</keyword>
<evidence type="ECO:0000256" key="1">
    <source>
        <dbReference type="ARBA" id="ARBA00022517"/>
    </source>
</evidence>
<reference evidence="7 8" key="1">
    <citation type="journal article" date="2024" name="Int. J. Syst. Evol. Microbiol.">
        <title>Clostridium omnivorum sp. nov., isolated from anoxic soil under the treatment of reductive soil disinfestation.</title>
        <authorList>
            <person name="Ueki A."/>
            <person name="Tonouchi A."/>
            <person name="Kaku N."/>
            <person name="Honma S."/>
            <person name="Ueki K."/>
        </authorList>
    </citation>
    <scope>NUCLEOTIDE SEQUENCE [LARGE SCALE GENOMIC DNA]</scope>
    <source>
        <strain evidence="7 8">E14</strain>
    </source>
</reference>
<evidence type="ECO:0000256" key="5">
    <source>
        <dbReference type="ARBA" id="ARBA00044503"/>
    </source>
</evidence>
<dbReference type="CDD" id="cd16332">
    <property type="entry name" value="Prp-like"/>
    <property type="match status" value="1"/>
</dbReference>
<gene>
    <name evidence="7" type="ORF">bsdE14_36220</name>
</gene>
<protein>
    <recommendedName>
        <fullName evidence="6">Ribosomal processing cysteine protease Prp</fullName>
    </recommendedName>
</protein>
<keyword evidence="2" id="KW-0645">Protease</keyword>
<organism evidence="7 8">
    <name type="scientific">Clostridium omnivorum</name>
    <dbReference type="NCBI Taxonomy" id="1604902"/>
    <lineage>
        <taxon>Bacteria</taxon>
        <taxon>Bacillati</taxon>
        <taxon>Bacillota</taxon>
        <taxon>Clostridia</taxon>
        <taxon>Eubacteriales</taxon>
        <taxon>Clostridiaceae</taxon>
        <taxon>Clostridium</taxon>
    </lineage>
</organism>
<evidence type="ECO:0000313" key="7">
    <source>
        <dbReference type="EMBL" id="GLC32212.1"/>
    </source>
</evidence>
<dbReference type="PANTHER" id="PTHR39178:SF1">
    <property type="entry name" value="RIBOSOMAL-PROCESSING CYSTEINE PROTEASE PRP"/>
    <property type="match status" value="1"/>
</dbReference>
<keyword evidence="3" id="KW-0378">Hydrolase</keyword>